<proteinExistence type="predicted"/>
<comment type="caution">
    <text evidence="1">The sequence shown here is derived from an EMBL/GenBank/DDBJ whole genome shotgun (WGS) entry which is preliminary data.</text>
</comment>
<protein>
    <submittedName>
        <fullName evidence="1">Uncharacterized protein</fullName>
    </submittedName>
</protein>
<accession>A0ABR2SN26</accession>
<gene>
    <name evidence="1" type="ORF">V6N11_039173</name>
</gene>
<name>A0ABR2SN26_9ROSI</name>
<dbReference type="Proteomes" id="UP001396334">
    <property type="component" value="Unassembled WGS sequence"/>
</dbReference>
<sequence length="109" mass="12522">MWLVRGLRSNSICELTAGPWNMMFATLLWLSWKRRNAFVFSGIKEDSSTLLHHSKHWAHLYNDPSSSRPPLSPFFRWEPPPSDWVYLNTDGVVSQVSGRGSIGVFFVIL</sequence>
<organism evidence="1 2">
    <name type="scientific">Hibiscus sabdariffa</name>
    <name type="common">roselle</name>
    <dbReference type="NCBI Taxonomy" id="183260"/>
    <lineage>
        <taxon>Eukaryota</taxon>
        <taxon>Viridiplantae</taxon>
        <taxon>Streptophyta</taxon>
        <taxon>Embryophyta</taxon>
        <taxon>Tracheophyta</taxon>
        <taxon>Spermatophyta</taxon>
        <taxon>Magnoliopsida</taxon>
        <taxon>eudicotyledons</taxon>
        <taxon>Gunneridae</taxon>
        <taxon>Pentapetalae</taxon>
        <taxon>rosids</taxon>
        <taxon>malvids</taxon>
        <taxon>Malvales</taxon>
        <taxon>Malvaceae</taxon>
        <taxon>Malvoideae</taxon>
        <taxon>Hibiscus</taxon>
    </lineage>
</organism>
<evidence type="ECO:0000313" key="1">
    <source>
        <dbReference type="EMBL" id="KAK9026332.1"/>
    </source>
</evidence>
<keyword evidence="2" id="KW-1185">Reference proteome</keyword>
<evidence type="ECO:0000313" key="2">
    <source>
        <dbReference type="Proteomes" id="UP001396334"/>
    </source>
</evidence>
<dbReference type="EMBL" id="JBBPBN010000013">
    <property type="protein sequence ID" value="KAK9026332.1"/>
    <property type="molecule type" value="Genomic_DNA"/>
</dbReference>
<reference evidence="1 2" key="1">
    <citation type="journal article" date="2024" name="G3 (Bethesda)">
        <title>Genome assembly of Hibiscus sabdariffa L. provides insights into metabolisms of medicinal natural products.</title>
        <authorList>
            <person name="Kim T."/>
        </authorList>
    </citation>
    <scope>NUCLEOTIDE SEQUENCE [LARGE SCALE GENOMIC DNA]</scope>
    <source>
        <strain evidence="1">TK-2024</strain>
        <tissue evidence="1">Old leaves</tissue>
    </source>
</reference>